<dbReference type="InterPro" id="IPR019079">
    <property type="entry name" value="Capsule_synth_CapA"/>
</dbReference>
<dbReference type="Gene3D" id="3.60.21.10">
    <property type="match status" value="1"/>
</dbReference>
<comment type="caution">
    <text evidence="5">The sequence shown here is derived from an EMBL/GenBank/DDBJ whole genome shotgun (WGS) entry which is preliminary data.</text>
</comment>
<dbReference type="PROSITE" id="PS51257">
    <property type="entry name" value="PROKAR_LIPOPROTEIN"/>
    <property type="match status" value="1"/>
</dbReference>
<evidence type="ECO:0000313" key="6">
    <source>
        <dbReference type="Proteomes" id="UP001499863"/>
    </source>
</evidence>
<protein>
    <recommendedName>
        <fullName evidence="4">Capsule synthesis protein CapA domain-containing protein</fullName>
    </recommendedName>
</protein>
<dbReference type="PANTHER" id="PTHR33393">
    <property type="entry name" value="POLYGLUTAMINE SYNTHESIS ACCESSORY PROTEIN RV0574C-RELATED"/>
    <property type="match status" value="1"/>
</dbReference>
<organism evidence="5 6">
    <name type="scientific">Kitasatospora putterlickiae</name>
    <dbReference type="NCBI Taxonomy" id="221725"/>
    <lineage>
        <taxon>Bacteria</taxon>
        <taxon>Bacillati</taxon>
        <taxon>Actinomycetota</taxon>
        <taxon>Actinomycetes</taxon>
        <taxon>Kitasatosporales</taxon>
        <taxon>Streptomycetaceae</taxon>
        <taxon>Kitasatospora</taxon>
    </lineage>
</organism>
<dbReference type="InterPro" id="IPR052169">
    <property type="entry name" value="CW_Biosynth-Accessory"/>
</dbReference>
<feature type="compositionally biased region" description="Low complexity" evidence="2">
    <location>
        <begin position="390"/>
        <end position="427"/>
    </location>
</feature>
<reference evidence="5 6" key="1">
    <citation type="journal article" date="2019" name="Int. J. Syst. Evol. Microbiol.">
        <title>The Global Catalogue of Microorganisms (GCM) 10K type strain sequencing project: providing services to taxonomists for standard genome sequencing and annotation.</title>
        <authorList>
            <consortium name="The Broad Institute Genomics Platform"/>
            <consortium name="The Broad Institute Genome Sequencing Center for Infectious Disease"/>
            <person name="Wu L."/>
            <person name="Ma J."/>
        </authorList>
    </citation>
    <scope>NUCLEOTIDE SEQUENCE [LARGE SCALE GENOMIC DNA]</scope>
    <source>
        <strain evidence="5 6">JCM 12393</strain>
    </source>
</reference>
<dbReference type="InterPro" id="IPR029052">
    <property type="entry name" value="Metallo-depent_PP-like"/>
</dbReference>
<evidence type="ECO:0000256" key="2">
    <source>
        <dbReference type="SAM" id="MobiDB-lite"/>
    </source>
</evidence>
<dbReference type="SUPFAM" id="SSF56300">
    <property type="entry name" value="Metallo-dependent phosphatases"/>
    <property type="match status" value="1"/>
</dbReference>
<dbReference type="RefSeq" id="WP_344340231.1">
    <property type="nucleotide sequence ID" value="NZ_BAAAKJ010000287.1"/>
</dbReference>
<comment type="similarity">
    <text evidence="1">Belongs to the CapA family.</text>
</comment>
<dbReference type="EMBL" id="BAAAKJ010000287">
    <property type="protein sequence ID" value="GAA1404954.1"/>
    <property type="molecule type" value="Genomic_DNA"/>
</dbReference>
<evidence type="ECO:0000259" key="4">
    <source>
        <dbReference type="SMART" id="SM00854"/>
    </source>
</evidence>
<evidence type="ECO:0000256" key="1">
    <source>
        <dbReference type="ARBA" id="ARBA00005662"/>
    </source>
</evidence>
<feature type="chain" id="PRO_5047316611" description="Capsule synthesis protein CapA domain-containing protein" evidence="3">
    <location>
        <begin position="22"/>
        <end position="427"/>
    </location>
</feature>
<dbReference type="Proteomes" id="UP001499863">
    <property type="component" value="Unassembled WGS sequence"/>
</dbReference>
<feature type="compositionally biased region" description="Low complexity" evidence="2">
    <location>
        <begin position="31"/>
        <end position="49"/>
    </location>
</feature>
<feature type="domain" description="Capsule synthesis protein CapA" evidence="4">
    <location>
        <begin position="77"/>
        <end position="318"/>
    </location>
</feature>
<keyword evidence="6" id="KW-1185">Reference proteome</keyword>
<dbReference type="PANTHER" id="PTHR33393:SF13">
    <property type="entry name" value="PGA BIOSYNTHESIS PROTEIN CAPA"/>
    <property type="match status" value="1"/>
</dbReference>
<feature type="region of interest" description="Disordered" evidence="2">
    <location>
        <begin position="20"/>
        <end position="74"/>
    </location>
</feature>
<proteinExistence type="inferred from homology"/>
<dbReference type="SMART" id="SM00854">
    <property type="entry name" value="PGA_cap"/>
    <property type="match status" value="1"/>
</dbReference>
<feature type="region of interest" description="Disordered" evidence="2">
    <location>
        <begin position="377"/>
        <end position="427"/>
    </location>
</feature>
<dbReference type="Pfam" id="PF09587">
    <property type="entry name" value="PGA_cap"/>
    <property type="match status" value="1"/>
</dbReference>
<dbReference type="CDD" id="cd07381">
    <property type="entry name" value="MPP_CapA"/>
    <property type="match status" value="1"/>
</dbReference>
<gene>
    <name evidence="5" type="ORF">GCM10009639_51400</name>
</gene>
<name>A0ABN1YD13_9ACTN</name>
<evidence type="ECO:0000313" key="5">
    <source>
        <dbReference type="EMBL" id="GAA1404954.1"/>
    </source>
</evidence>
<feature type="compositionally biased region" description="Polar residues" evidence="2">
    <location>
        <begin position="50"/>
        <end position="61"/>
    </location>
</feature>
<sequence length="427" mass="42214">MRRGAATVALLLGLASVAACGPDDPDPATVRAARSAKAAADAADAAKASPNASDGSGTPGDQASGDGAAPRPDGSITVAFAGDVHFEGRTEARLAVQPPETALGPIAKNLSAADLAVLNLETAITDRGAPEPKTYTFRTSPKALSALKDSGVDVVSLANNHAVDFGADGLADTLAAKASSPVPVVGFGRNSQEAYAPYVTTVRGVKVAVVAASQVEDLTNQKWRAGANKPGIASALDSAALLRAVGDAKRQAPVVLVYLHWGDEGKACPTAAQTAIAKKLAAAGATAVVGTHAHTMVGSGMIGDTYIGYGFGNFLWYGTSNYANSNETGVTTLTVGPTGKVLGEAFAPATIDDKGVPVPQSGTAATAALKRRDGLRGCTGLAPVPGGGSSAKPATGAAPASGSAPASGAASQRGAARTPTPTATASR</sequence>
<evidence type="ECO:0000256" key="3">
    <source>
        <dbReference type="SAM" id="SignalP"/>
    </source>
</evidence>
<feature type="signal peptide" evidence="3">
    <location>
        <begin position="1"/>
        <end position="21"/>
    </location>
</feature>
<keyword evidence="3" id="KW-0732">Signal</keyword>
<accession>A0ABN1YD13</accession>